<dbReference type="PANTHER" id="PTHR34406:SF1">
    <property type="entry name" value="PROTEIN YCEI"/>
    <property type="match status" value="1"/>
</dbReference>
<reference evidence="3 4" key="1">
    <citation type="submission" date="2019-04" db="EMBL/GenBank/DDBJ databases">
        <title>Corynebacterium endometrii sp. nov., isolated from the uterus of a cow with endometritis.</title>
        <authorList>
            <person name="Ballas P."/>
            <person name="Ruckert C."/>
            <person name="Wagener K."/>
            <person name="Drillich M."/>
            <person name="Kaempfer P."/>
            <person name="Busse H.-J."/>
            <person name="Ehling-Schulz M."/>
        </authorList>
    </citation>
    <scope>NUCLEOTIDE SEQUENCE [LARGE SCALE GENOMIC DNA]</scope>
    <source>
        <strain evidence="3 4">LMM-1653</strain>
    </source>
</reference>
<comment type="similarity">
    <text evidence="1">Belongs to the UPF0312 family.</text>
</comment>
<gene>
    <name evidence="3" type="ORF">CENDO_05690</name>
</gene>
<dbReference type="SMART" id="SM00867">
    <property type="entry name" value="YceI"/>
    <property type="match status" value="1"/>
</dbReference>
<dbReference type="InterPro" id="IPR007372">
    <property type="entry name" value="Lipid/polyisoprenoid-bd_YceI"/>
</dbReference>
<dbReference type="OrthoDB" id="117810at2"/>
<evidence type="ECO:0000259" key="2">
    <source>
        <dbReference type="SMART" id="SM00867"/>
    </source>
</evidence>
<sequence length="233" mass="25105">MFKDLFYNRKLVISIFAVLIVLATAVALGPLFYSLYMGAGVKTEGIDAEGAEPASAELDGDWQVVQGSGRNFTSAGFTFHEILPAEEKVTSGSTTAVSGHARISGNVMDQASITVNLENLTSDKQVRDQNTKDKLLEVEFYPEAYFELTKPVDLAAVPGDGSVGTVTMTGGLTIKDNTNSITQDFDVLRTGDQIVVAGDIPINRLDYGVETPEFIAAKIDEEGFVNVRVTLEK</sequence>
<dbReference type="AlphaFoldDB" id="A0A4V1CEK4"/>
<evidence type="ECO:0000313" key="4">
    <source>
        <dbReference type="Proteomes" id="UP000296352"/>
    </source>
</evidence>
<dbReference type="InterPro" id="IPR036761">
    <property type="entry name" value="TTHA0802/YceI-like_sf"/>
</dbReference>
<feature type="domain" description="Lipid/polyisoprenoid-binding YceI-like" evidence="2">
    <location>
        <begin position="61"/>
        <end position="232"/>
    </location>
</feature>
<dbReference type="KEGG" id="cee:CENDO_05690"/>
<dbReference type="Proteomes" id="UP000296352">
    <property type="component" value="Chromosome"/>
</dbReference>
<dbReference type="SUPFAM" id="SSF101874">
    <property type="entry name" value="YceI-like"/>
    <property type="match status" value="1"/>
</dbReference>
<evidence type="ECO:0000256" key="1">
    <source>
        <dbReference type="ARBA" id="ARBA00008812"/>
    </source>
</evidence>
<protein>
    <submittedName>
        <fullName evidence="3">YceI-like domain protein</fullName>
    </submittedName>
</protein>
<dbReference type="Pfam" id="PF04264">
    <property type="entry name" value="YceI"/>
    <property type="match status" value="1"/>
</dbReference>
<keyword evidence="4" id="KW-1185">Reference proteome</keyword>
<name>A0A4V1CEK4_9CORY</name>
<proteinExistence type="inferred from homology"/>
<dbReference type="Gene3D" id="2.40.128.110">
    <property type="entry name" value="Lipid/polyisoprenoid-binding, YceI-like"/>
    <property type="match status" value="1"/>
</dbReference>
<dbReference type="PANTHER" id="PTHR34406">
    <property type="entry name" value="PROTEIN YCEI"/>
    <property type="match status" value="1"/>
</dbReference>
<accession>A0A4V1CEK4</accession>
<dbReference type="EMBL" id="CP039247">
    <property type="protein sequence ID" value="QCB28418.1"/>
    <property type="molecule type" value="Genomic_DNA"/>
</dbReference>
<organism evidence="3 4">
    <name type="scientific">Corynebacterium endometrii</name>
    <dbReference type="NCBI Taxonomy" id="2488819"/>
    <lineage>
        <taxon>Bacteria</taxon>
        <taxon>Bacillati</taxon>
        <taxon>Actinomycetota</taxon>
        <taxon>Actinomycetes</taxon>
        <taxon>Mycobacteriales</taxon>
        <taxon>Corynebacteriaceae</taxon>
        <taxon>Corynebacterium</taxon>
    </lineage>
</organism>
<evidence type="ECO:0000313" key="3">
    <source>
        <dbReference type="EMBL" id="QCB28418.1"/>
    </source>
</evidence>
<dbReference type="RefSeq" id="WP_136141159.1">
    <property type="nucleotide sequence ID" value="NZ_CP039247.1"/>
</dbReference>